<dbReference type="Proteomes" id="UP001295469">
    <property type="component" value="Chromosome C03"/>
</dbReference>
<proteinExistence type="predicted"/>
<gene>
    <name evidence="1" type="ORF">DARMORV10_C03P37580.1</name>
</gene>
<dbReference type="EMBL" id="HG994367">
    <property type="protein sequence ID" value="CAF1702694.1"/>
    <property type="molecule type" value="Genomic_DNA"/>
</dbReference>
<accession>A0A816I9T7</accession>
<reference evidence="1" key="1">
    <citation type="submission" date="2021-01" db="EMBL/GenBank/DDBJ databases">
        <authorList>
            <consortium name="Genoscope - CEA"/>
            <person name="William W."/>
        </authorList>
    </citation>
    <scope>NUCLEOTIDE SEQUENCE</scope>
</reference>
<protein>
    <submittedName>
        <fullName evidence="1">(rape) hypothetical protein</fullName>
    </submittedName>
</protein>
<sequence length="99" mass="11792">MMQQPILIEGSHKLKYMNLSRTYLIKGRFLRFIFCLKTKRFVNFPLEKLKDERPNVKVPLVCSERLLRGISYASSDDEDAWIVNDDEMEDFIVDQEDFL</sequence>
<dbReference type="AlphaFoldDB" id="A0A816I9T7"/>
<organism evidence="1">
    <name type="scientific">Brassica napus</name>
    <name type="common">Rape</name>
    <dbReference type="NCBI Taxonomy" id="3708"/>
    <lineage>
        <taxon>Eukaryota</taxon>
        <taxon>Viridiplantae</taxon>
        <taxon>Streptophyta</taxon>
        <taxon>Embryophyta</taxon>
        <taxon>Tracheophyta</taxon>
        <taxon>Spermatophyta</taxon>
        <taxon>Magnoliopsida</taxon>
        <taxon>eudicotyledons</taxon>
        <taxon>Gunneridae</taxon>
        <taxon>Pentapetalae</taxon>
        <taxon>rosids</taxon>
        <taxon>malvids</taxon>
        <taxon>Brassicales</taxon>
        <taxon>Brassicaceae</taxon>
        <taxon>Brassiceae</taxon>
        <taxon>Brassica</taxon>
    </lineage>
</organism>
<evidence type="ECO:0000313" key="1">
    <source>
        <dbReference type="EMBL" id="CAF1702694.1"/>
    </source>
</evidence>
<name>A0A816I9T7_BRANA</name>